<feature type="transmembrane region" description="Helical" evidence="1">
    <location>
        <begin position="196"/>
        <end position="217"/>
    </location>
</feature>
<evidence type="ECO:0000313" key="2">
    <source>
        <dbReference type="EMBL" id="MBD0777893.1"/>
    </source>
</evidence>
<name>A0ABR7UZC1_9FLAO</name>
<proteinExistence type="predicted"/>
<keyword evidence="1" id="KW-1133">Transmembrane helix</keyword>
<keyword evidence="1" id="KW-0472">Membrane</keyword>
<protein>
    <submittedName>
        <fullName evidence="2">Uncharacterized protein</fullName>
    </submittedName>
</protein>
<sequence length="235" mass="26681">MKQVDYKDGIVKGNDMGNVNRFVLIMALVLGMSSAKAFNPYTSSIIFEKIGNDWFMDISASQVGTYEVLKKYYGTEDISMLSIAAYKEKYIQYLNTHIHLVADDVSVALLPVDARLGSQQAEVRFVLKGIPKDFDELSVKLNVFEENGSQQNVTGFFSEKGNVSSILNADNEFSMCIVNRDGKYILSDGFPWNRGHLLYVSVLLVFTLVLFFVLRYYTNKRLNPYKGPVLVYKRQ</sequence>
<dbReference type="Proteomes" id="UP001166021">
    <property type="component" value="Unassembled WGS sequence"/>
</dbReference>
<keyword evidence="1" id="KW-0812">Transmembrane</keyword>
<evidence type="ECO:0000256" key="1">
    <source>
        <dbReference type="SAM" id="Phobius"/>
    </source>
</evidence>
<organism evidence="2 3">
    <name type="scientific">Maribacter aquimaris</name>
    <dbReference type="NCBI Taxonomy" id="2737171"/>
    <lineage>
        <taxon>Bacteria</taxon>
        <taxon>Pseudomonadati</taxon>
        <taxon>Bacteroidota</taxon>
        <taxon>Flavobacteriia</taxon>
        <taxon>Flavobacteriales</taxon>
        <taxon>Flavobacteriaceae</taxon>
        <taxon>Maribacter</taxon>
    </lineage>
</organism>
<gene>
    <name evidence="2" type="ORF">HPE56_08810</name>
</gene>
<reference evidence="2" key="1">
    <citation type="submission" date="2020-05" db="EMBL/GenBank/DDBJ databases">
        <title>The draft genome sequence of Maribacter sp. ANRC-HE7.</title>
        <authorList>
            <person name="Mu L."/>
        </authorList>
    </citation>
    <scope>NUCLEOTIDE SEQUENCE</scope>
    <source>
        <strain evidence="2">ANRC-HE7</strain>
    </source>
</reference>
<accession>A0ABR7UZC1</accession>
<dbReference type="RefSeq" id="WP_188243402.1">
    <property type="nucleotide sequence ID" value="NZ_JABTCF010000004.1"/>
</dbReference>
<evidence type="ECO:0000313" key="3">
    <source>
        <dbReference type="Proteomes" id="UP001166021"/>
    </source>
</evidence>
<dbReference type="EMBL" id="JABTCF010000004">
    <property type="protein sequence ID" value="MBD0777893.1"/>
    <property type="molecule type" value="Genomic_DNA"/>
</dbReference>
<keyword evidence="3" id="KW-1185">Reference proteome</keyword>
<comment type="caution">
    <text evidence="2">The sequence shown here is derived from an EMBL/GenBank/DDBJ whole genome shotgun (WGS) entry which is preliminary data.</text>
</comment>